<sequence length="68" mass="7938">IEQKIKIDDLYSQQENDEVFNSKEESHLDKRKRVDDFLLSDPLDEPSQLLIRRDSISSRFSSASLPSQ</sequence>
<feature type="non-terminal residue" evidence="1">
    <location>
        <position position="1"/>
    </location>
</feature>
<dbReference type="EMBL" id="BEXD01004010">
    <property type="protein sequence ID" value="GBC05479.1"/>
    <property type="molecule type" value="Genomic_DNA"/>
</dbReference>
<name>A0A2Z6SIB0_9GLOM</name>
<dbReference type="Proteomes" id="UP000247702">
    <property type="component" value="Unassembled WGS sequence"/>
</dbReference>
<keyword evidence="2" id="KW-1185">Reference proteome</keyword>
<gene>
    <name evidence="1" type="ORF">RclHR1_06250001</name>
</gene>
<evidence type="ECO:0000313" key="1">
    <source>
        <dbReference type="EMBL" id="GBC05479.1"/>
    </source>
</evidence>
<accession>A0A2Z6SIB0</accession>
<reference evidence="1 2" key="1">
    <citation type="submission" date="2017-11" db="EMBL/GenBank/DDBJ databases">
        <title>The genome of Rhizophagus clarus HR1 reveals common genetic basis of auxotrophy among arbuscular mycorrhizal fungi.</title>
        <authorList>
            <person name="Kobayashi Y."/>
        </authorList>
    </citation>
    <scope>NUCLEOTIDE SEQUENCE [LARGE SCALE GENOMIC DNA]</scope>
    <source>
        <strain evidence="1 2">HR1</strain>
    </source>
</reference>
<proteinExistence type="predicted"/>
<evidence type="ECO:0000313" key="2">
    <source>
        <dbReference type="Proteomes" id="UP000247702"/>
    </source>
</evidence>
<comment type="caution">
    <text evidence="1">The sequence shown here is derived from an EMBL/GenBank/DDBJ whole genome shotgun (WGS) entry which is preliminary data.</text>
</comment>
<dbReference type="AlphaFoldDB" id="A0A2Z6SIB0"/>
<organism evidence="1 2">
    <name type="scientific">Rhizophagus clarus</name>
    <dbReference type="NCBI Taxonomy" id="94130"/>
    <lineage>
        <taxon>Eukaryota</taxon>
        <taxon>Fungi</taxon>
        <taxon>Fungi incertae sedis</taxon>
        <taxon>Mucoromycota</taxon>
        <taxon>Glomeromycotina</taxon>
        <taxon>Glomeromycetes</taxon>
        <taxon>Glomerales</taxon>
        <taxon>Glomeraceae</taxon>
        <taxon>Rhizophagus</taxon>
    </lineage>
</organism>
<protein>
    <submittedName>
        <fullName evidence="1">Uncharacterized protein</fullName>
    </submittedName>
</protein>